<sequence length="216" mass="24170">MSCPIKGLFEIHITVKNSNVPKLKIFCEKNNVKAIFACSGKGSDDTNSQVMISKWKRGVSCDVITTANELAKKMADFGLEILRVKVEAMQCNEGVPNTSEESQKCVRGCYFEFHLKYPLKEEDDGMGPLEAASKQVASRIFSECHFGVGVSMNVFSAKTHPLLTLRVTDSWKEEANRIKDELLNGLKELGYKSNSGIQQEWAFYDTNPSLDDGWLE</sequence>
<reference evidence="1" key="1">
    <citation type="submission" date="2023-07" db="EMBL/GenBank/DDBJ databases">
        <authorList>
            <person name="Xia Y."/>
        </authorList>
    </citation>
    <scope>NUCLEOTIDE SEQUENCE</scope>
    <source>
        <strain evidence="1">E</strain>
    </source>
</reference>
<gene>
    <name evidence="1" type="ORF">MarDSR_404</name>
</gene>
<protein>
    <submittedName>
        <fullName evidence="1">Uncharacterized protein</fullName>
    </submittedName>
</protein>
<dbReference type="EMBL" id="OR343189">
    <property type="protein sequence ID" value="WNL50443.1"/>
    <property type="molecule type" value="Genomic_DNA"/>
</dbReference>
<proteinExistence type="predicted"/>
<accession>A0AA96IY74</accession>
<evidence type="ECO:0000313" key="1">
    <source>
        <dbReference type="EMBL" id="WNL50443.1"/>
    </source>
</evidence>
<name>A0AA96IY74_9VIRU</name>
<organism evidence="1">
    <name type="scientific">Marseillevirus sp</name>
    <dbReference type="NCBI Taxonomy" id="2809551"/>
    <lineage>
        <taxon>Viruses</taxon>
        <taxon>Varidnaviria</taxon>
        <taxon>Bamfordvirae</taxon>
        <taxon>Nucleocytoviricota</taxon>
        <taxon>Megaviricetes</taxon>
        <taxon>Pimascovirales</taxon>
        <taxon>Pimascovirales incertae sedis</taxon>
        <taxon>Marseilleviridae</taxon>
        <taxon>Marseillevirus</taxon>
    </lineage>
</organism>